<accession>A0A6N2S6U6</accession>
<sequence length="169" mass="20264">MEKEILRLLGEKDGEFFEGDVNGNIIILYSRIEELFSNFQEMIQKNMYELSDTTKKLIQKDTKIATNLYTIAAELIRWYSTKISDFVEEKVVIDTAKWLRLSNRHFFDQYCDDESLGSIFLQYVEKSNRNEQKKFVLYFFHILHYCPPNGFNEYMLNQNIGTNWYCKEK</sequence>
<name>A0A6N2S6U6_ANAHA</name>
<protein>
    <submittedName>
        <fullName evidence="1">Uncharacterized protein</fullName>
    </submittedName>
</protein>
<dbReference type="RefSeq" id="WP_156722983.1">
    <property type="nucleotide sequence ID" value="NZ_CACRSX010000018.1"/>
</dbReference>
<gene>
    <name evidence="1" type="ORF">AHLFYP4_00789</name>
</gene>
<evidence type="ECO:0000313" key="1">
    <source>
        <dbReference type="EMBL" id="VYS88906.1"/>
    </source>
</evidence>
<proteinExistence type="predicted"/>
<dbReference type="AlphaFoldDB" id="A0A6N2S6U6"/>
<reference evidence="1" key="1">
    <citation type="submission" date="2019-11" db="EMBL/GenBank/DDBJ databases">
        <authorList>
            <person name="Feng L."/>
        </authorList>
    </citation>
    <scope>NUCLEOTIDE SEQUENCE</scope>
    <source>
        <strain evidence="1">AhadrusLFYP4</strain>
    </source>
</reference>
<organism evidence="1">
    <name type="scientific">Anaerostipes hadrus</name>
    <dbReference type="NCBI Taxonomy" id="649756"/>
    <lineage>
        <taxon>Bacteria</taxon>
        <taxon>Bacillati</taxon>
        <taxon>Bacillota</taxon>
        <taxon>Clostridia</taxon>
        <taxon>Lachnospirales</taxon>
        <taxon>Lachnospiraceae</taxon>
        <taxon>Anaerostipes</taxon>
    </lineage>
</organism>
<dbReference type="EMBL" id="CACRSX010000018">
    <property type="protein sequence ID" value="VYS88906.1"/>
    <property type="molecule type" value="Genomic_DNA"/>
</dbReference>